<evidence type="ECO:0000313" key="2">
    <source>
        <dbReference type="Proteomes" id="UP000187651"/>
    </source>
</evidence>
<name>A0A1G9UJR3_9FIRM</name>
<dbReference type="AlphaFoldDB" id="A0A1G9UJR3"/>
<reference evidence="2" key="1">
    <citation type="submission" date="2016-10" db="EMBL/GenBank/DDBJ databases">
        <authorList>
            <person name="Varghese N."/>
            <person name="Submissions S."/>
        </authorList>
    </citation>
    <scope>NUCLEOTIDE SEQUENCE [LARGE SCALE GENOMIC DNA]</scope>
    <source>
        <strain evidence="2">M83</strain>
    </source>
</reference>
<evidence type="ECO:0000313" key="1">
    <source>
        <dbReference type="EMBL" id="SDM60117.1"/>
    </source>
</evidence>
<sequence>MSFNISNYEIPNNRSLYDKTLQYSNFRGSKSKTGSTTQKRTDILEISQEAKKLQESDSKMSANSGKDILGISKGQGNNDYKVHFSDSAMVSRAISRGRITVNGVDIELSDQIKNKLREVDKQAENNRMKNYMEYVNKHEAAVAKQQAETWKKAFETPDSLKILLGIDDKMQRKVEAGQDTITGVSWNDFEWKTYETVLDVNLDRGIATLGEISSNEVILNEKEYL</sequence>
<proteinExistence type="predicted"/>
<dbReference type="Proteomes" id="UP000187651">
    <property type="component" value="Unassembled WGS sequence"/>
</dbReference>
<organism evidence="1 2">
    <name type="scientific">Lachnospira pectinoschiza</name>
    <dbReference type="NCBI Taxonomy" id="28052"/>
    <lineage>
        <taxon>Bacteria</taxon>
        <taxon>Bacillati</taxon>
        <taxon>Bacillota</taxon>
        <taxon>Clostridia</taxon>
        <taxon>Lachnospirales</taxon>
        <taxon>Lachnospiraceae</taxon>
        <taxon>Lachnospira</taxon>
    </lineage>
</organism>
<accession>A0A1G9UJR3</accession>
<dbReference type="OrthoDB" id="2004219at2"/>
<gene>
    <name evidence="1" type="ORF">SAMN05216544_0790</name>
</gene>
<dbReference type="EMBL" id="FNHZ01000001">
    <property type="protein sequence ID" value="SDM60117.1"/>
    <property type="molecule type" value="Genomic_DNA"/>
</dbReference>
<protein>
    <submittedName>
        <fullName evidence="1">Uncharacterized protein</fullName>
    </submittedName>
</protein>
<dbReference type="RefSeq" id="WP_083330252.1">
    <property type="nucleotide sequence ID" value="NZ_FNHZ01000001.1"/>
</dbReference>
<keyword evidence="2" id="KW-1185">Reference proteome</keyword>